<evidence type="ECO:0000313" key="13">
    <source>
        <dbReference type="Proteomes" id="UP000007110"/>
    </source>
</evidence>
<reference evidence="12" key="2">
    <citation type="submission" date="2021-01" db="UniProtKB">
        <authorList>
            <consortium name="EnsemblMetazoa"/>
        </authorList>
    </citation>
    <scope>IDENTIFICATION</scope>
</reference>
<dbReference type="InterPro" id="IPR036837">
    <property type="entry name" value="Cation_efflux_CTD_sf"/>
</dbReference>
<dbReference type="Gene3D" id="1.20.1510.10">
    <property type="entry name" value="Cation efflux protein transmembrane domain"/>
    <property type="match status" value="1"/>
</dbReference>
<dbReference type="GO" id="GO:0071577">
    <property type="term" value="P:zinc ion transmembrane transport"/>
    <property type="evidence" value="ECO:0000318"/>
    <property type="project" value="GO_Central"/>
</dbReference>
<keyword evidence="7" id="KW-0406">Ion transport</keyword>
<evidence type="ECO:0000256" key="1">
    <source>
        <dbReference type="ARBA" id="ARBA00004141"/>
    </source>
</evidence>
<evidence type="ECO:0000313" key="12">
    <source>
        <dbReference type="EnsemblMetazoa" id="XP_030830743"/>
    </source>
</evidence>
<dbReference type="Pfam" id="PF01545">
    <property type="entry name" value="Cation_efflux"/>
    <property type="match status" value="1"/>
</dbReference>
<dbReference type="InterPro" id="IPR002524">
    <property type="entry name" value="Cation_efflux"/>
</dbReference>
<evidence type="ECO:0000256" key="2">
    <source>
        <dbReference type="ARBA" id="ARBA00008873"/>
    </source>
</evidence>
<evidence type="ECO:0000259" key="11">
    <source>
        <dbReference type="Pfam" id="PF16916"/>
    </source>
</evidence>
<comment type="subcellular location">
    <subcellularLocation>
        <location evidence="1">Membrane</location>
        <topology evidence="1">Multi-pass membrane protein</topology>
    </subcellularLocation>
</comment>
<dbReference type="RefSeq" id="XP_030830743.1">
    <property type="nucleotide sequence ID" value="XM_030974883.1"/>
</dbReference>
<reference evidence="13" key="1">
    <citation type="submission" date="2015-02" db="EMBL/GenBank/DDBJ databases">
        <title>Genome sequencing for Strongylocentrotus purpuratus.</title>
        <authorList>
            <person name="Murali S."/>
            <person name="Liu Y."/>
            <person name="Vee V."/>
            <person name="English A."/>
            <person name="Wang M."/>
            <person name="Skinner E."/>
            <person name="Han Y."/>
            <person name="Muzny D.M."/>
            <person name="Worley K.C."/>
            <person name="Gibbs R.A."/>
        </authorList>
    </citation>
    <scope>NUCLEOTIDE SEQUENCE</scope>
</reference>
<dbReference type="SUPFAM" id="SSF161111">
    <property type="entry name" value="Cation efflux protein transmembrane domain-like"/>
    <property type="match status" value="1"/>
</dbReference>
<dbReference type="GO" id="GO:0005385">
    <property type="term" value="F:zinc ion transmembrane transporter activity"/>
    <property type="evidence" value="ECO:0000318"/>
    <property type="project" value="GO_Central"/>
</dbReference>
<dbReference type="EnsemblMetazoa" id="XM_030974883">
    <property type="protein sequence ID" value="XP_030830743"/>
    <property type="gene ID" value="LOC582706"/>
</dbReference>
<feature type="transmembrane region" description="Helical" evidence="9">
    <location>
        <begin position="125"/>
        <end position="144"/>
    </location>
</feature>
<dbReference type="OrthoDB" id="9944568at2759"/>
<feature type="transmembrane region" description="Helical" evidence="9">
    <location>
        <begin position="238"/>
        <end position="257"/>
    </location>
</feature>
<name>A0A7M7N5A8_STRPU</name>
<proteinExistence type="inferred from homology"/>
<keyword evidence="3" id="KW-0813">Transport</keyword>
<dbReference type="AlphaFoldDB" id="A0A7M7N5A8"/>
<evidence type="ECO:0000256" key="6">
    <source>
        <dbReference type="ARBA" id="ARBA00022989"/>
    </source>
</evidence>
<keyword evidence="13" id="KW-1185">Reference proteome</keyword>
<dbReference type="PANTHER" id="PTHR11562">
    <property type="entry name" value="CATION EFFLUX PROTEIN/ ZINC TRANSPORTER"/>
    <property type="match status" value="1"/>
</dbReference>
<protein>
    <submittedName>
        <fullName evidence="12">Uncharacterized protein</fullName>
    </submittedName>
</protein>
<evidence type="ECO:0000256" key="8">
    <source>
        <dbReference type="ARBA" id="ARBA00023136"/>
    </source>
</evidence>
<dbReference type="Proteomes" id="UP000007110">
    <property type="component" value="Unassembled WGS sequence"/>
</dbReference>
<dbReference type="OMA" id="CIHILMA"/>
<evidence type="ECO:0000259" key="10">
    <source>
        <dbReference type="Pfam" id="PF01545"/>
    </source>
</evidence>
<feature type="domain" description="Cation efflux protein transmembrane" evidence="10">
    <location>
        <begin position="55"/>
        <end position="292"/>
    </location>
</feature>
<dbReference type="PANTHER" id="PTHR11562:SF84">
    <property type="entry name" value="LD05335P"/>
    <property type="match status" value="1"/>
</dbReference>
<dbReference type="KEGG" id="spu:582706"/>
<evidence type="ECO:0000256" key="3">
    <source>
        <dbReference type="ARBA" id="ARBA00022448"/>
    </source>
</evidence>
<keyword evidence="5" id="KW-0862">Zinc</keyword>
<sequence length="391" mass="42517">MTENGGNRGIMMTSLGNGGHRNSYGALKEETMAESEENPINAQRQVLLKGAKARLIFALSLCTLIVIAEIIGSILSGSLAIMSDAGHLLTDIVTYIISLTSIWLAKKPPSKNFTYGLLRAEVVGALFSIILSVCLAVVLTYFAALRIAHRDFEIDGKVMLIISVINFLGNIIQIFQLQFGFCCCASLCGEEEEGLLPSGHGHSHGGGHGHSHGSLFGGGSKDNEVNDHMNVRAACLHIIGDSLFGFGLMVGALIIYFKPEYKILDPILTIIFGILVLLTLLGLFRECIHILMAGTPRGLEYDEIKQRLVEIDGVEGVHSLRMWSLTSDVHLICAHLVSARFYDGRPIDAPKILLDARHILETHFGVVHSTIQIETVEDGVEFLCARTTGPK</sequence>
<dbReference type="InterPro" id="IPR027469">
    <property type="entry name" value="Cation_efflux_TMD_sf"/>
</dbReference>
<comment type="similarity">
    <text evidence="2">Belongs to the cation diffusion facilitator (CDF) transporter (TC 2.A.4) family. SLC30A subfamily.</text>
</comment>
<dbReference type="GO" id="GO:0005886">
    <property type="term" value="C:plasma membrane"/>
    <property type="evidence" value="ECO:0000318"/>
    <property type="project" value="GO_Central"/>
</dbReference>
<dbReference type="InParanoid" id="A0A7M7N5A8"/>
<accession>A0A7M7N5A8</accession>
<dbReference type="Pfam" id="PF16916">
    <property type="entry name" value="ZT_dimer"/>
    <property type="match status" value="1"/>
</dbReference>
<keyword evidence="8 9" id="KW-0472">Membrane</keyword>
<dbReference type="SUPFAM" id="SSF160240">
    <property type="entry name" value="Cation efflux protein cytoplasmic domain-like"/>
    <property type="match status" value="1"/>
</dbReference>
<feature type="transmembrane region" description="Helical" evidence="9">
    <location>
        <begin position="88"/>
        <end position="105"/>
    </location>
</feature>
<dbReference type="InterPro" id="IPR058533">
    <property type="entry name" value="Cation_efflux_TM"/>
</dbReference>
<evidence type="ECO:0000256" key="4">
    <source>
        <dbReference type="ARBA" id="ARBA00022692"/>
    </source>
</evidence>
<dbReference type="GO" id="GO:0010043">
    <property type="term" value="P:response to zinc ion"/>
    <property type="evidence" value="ECO:0000318"/>
    <property type="project" value="GO_Central"/>
</dbReference>
<keyword evidence="4 9" id="KW-0812">Transmembrane</keyword>
<feature type="domain" description="Cation efflux protein cytoplasmic" evidence="11">
    <location>
        <begin position="296"/>
        <end position="375"/>
    </location>
</feature>
<evidence type="ECO:0000256" key="7">
    <source>
        <dbReference type="ARBA" id="ARBA00023065"/>
    </source>
</evidence>
<keyword evidence="5" id="KW-0864">Zinc transport</keyword>
<dbReference type="NCBIfam" id="TIGR01297">
    <property type="entry name" value="CDF"/>
    <property type="match status" value="1"/>
</dbReference>
<keyword evidence="6 9" id="KW-1133">Transmembrane helix</keyword>
<dbReference type="GeneID" id="582706"/>
<evidence type="ECO:0000256" key="5">
    <source>
        <dbReference type="ARBA" id="ARBA00022906"/>
    </source>
</evidence>
<evidence type="ECO:0000256" key="9">
    <source>
        <dbReference type="SAM" id="Phobius"/>
    </source>
</evidence>
<organism evidence="12 13">
    <name type="scientific">Strongylocentrotus purpuratus</name>
    <name type="common">Purple sea urchin</name>
    <dbReference type="NCBI Taxonomy" id="7668"/>
    <lineage>
        <taxon>Eukaryota</taxon>
        <taxon>Metazoa</taxon>
        <taxon>Echinodermata</taxon>
        <taxon>Eleutherozoa</taxon>
        <taxon>Echinozoa</taxon>
        <taxon>Echinoidea</taxon>
        <taxon>Euechinoidea</taxon>
        <taxon>Echinacea</taxon>
        <taxon>Camarodonta</taxon>
        <taxon>Echinidea</taxon>
        <taxon>Strongylocentrotidae</taxon>
        <taxon>Strongylocentrotus</taxon>
    </lineage>
</organism>
<feature type="transmembrane region" description="Helical" evidence="9">
    <location>
        <begin position="55"/>
        <end position="76"/>
    </location>
</feature>
<dbReference type="InterPro" id="IPR027470">
    <property type="entry name" value="Cation_efflux_CTD"/>
</dbReference>
<feature type="transmembrane region" description="Helical" evidence="9">
    <location>
        <begin position="263"/>
        <end position="284"/>
    </location>
</feature>
<dbReference type="InterPro" id="IPR050681">
    <property type="entry name" value="CDF/SLC30A"/>
</dbReference>